<dbReference type="GO" id="GO:0016491">
    <property type="term" value="F:oxidoreductase activity"/>
    <property type="evidence" value="ECO:0007669"/>
    <property type="project" value="InterPro"/>
</dbReference>
<sequence>MTKSVPYADVIIVGGGISGLYAARLLTDLGVDWRLLEGRNRMGGRILSVVPPRAVNPIHPTQAPGFDLGPSWFWPEYQGDLARLVEQLQLETFPEFETGEMVVERLATPAPYRVPGYSSAPQSWRLAGGMGALVTRLQDGLKGDRMHLGQVLHRLEICGEQIVLTTRNEKGETKQWQGGTILLALPPRLAAQTLDFQPALPQYLVEDWSAVPTWMAPHAKYVALYDKPFWREQGLSGEARSVLGPLQEIHDASAPDGPFGLFGFLGLPARDRRSLTEPLLLEACREQLGRLFGMAATGPVTEYYKDWAADPFTATAADTHIGDGHVPAPRAAPEEGPWAGRIYAIGSEWAREFPGYVAGALESATIGVNRICLNREDRNR</sequence>
<feature type="domain" description="Amine oxidase" evidence="2">
    <location>
        <begin position="122"/>
        <end position="371"/>
    </location>
</feature>
<dbReference type="Pfam" id="PF13450">
    <property type="entry name" value="NAD_binding_8"/>
    <property type="match status" value="1"/>
</dbReference>
<dbReference type="InterPro" id="IPR002937">
    <property type="entry name" value="Amino_oxidase"/>
</dbReference>
<dbReference type="Gene3D" id="3.50.50.60">
    <property type="entry name" value="FAD/NAD(P)-binding domain"/>
    <property type="match status" value="2"/>
</dbReference>
<dbReference type="SUPFAM" id="SSF54373">
    <property type="entry name" value="FAD-linked reductases, C-terminal domain"/>
    <property type="match status" value="1"/>
</dbReference>
<dbReference type="Proteomes" id="UP000005522">
    <property type="component" value="Chromosome"/>
</dbReference>
<name>A0A059ZT43_ACICK</name>
<dbReference type="InterPro" id="IPR050703">
    <property type="entry name" value="Flavin_MAO"/>
</dbReference>
<dbReference type="SUPFAM" id="SSF51905">
    <property type="entry name" value="FAD/NAD(P)-binding domain"/>
    <property type="match status" value="1"/>
</dbReference>
<dbReference type="RefSeq" id="WP_004871180.1">
    <property type="nucleotide sequence ID" value="NZ_CP005986.1"/>
</dbReference>
<comment type="similarity">
    <text evidence="1">Belongs to the flavin monoamine oxidase family.</text>
</comment>
<dbReference type="InterPro" id="IPR036188">
    <property type="entry name" value="FAD/NAD-bd_sf"/>
</dbReference>
<evidence type="ECO:0000313" key="3">
    <source>
        <dbReference type="EMBL" id="AIA54755.1"/>
    </source>
</evidence>
<accession>A0A059ZT43</accession>
<dbReference type="KEGG" id="acz:Acaty_c0879"/>
<gene>
    <name evidence="3" type="ORF">Acaty_c0879</name>
</gene>
<dbReference type="PANTHER" id="PTHR43563">
    <property type="entry name" value="AMINE OXIDASE"/>
    <property type="match status" value="1"/>
</dbReference>
<dbReference type="HOGENOM" id="CLU_004498_0_2_6"/>
<reference evidence="3 4" key="1">
    <citation type="journal article" date="2009" name="J. Bacteriol.">
        <title>Draft genome sequence of the extremely acidophilic bacterium Acidithiobacillus caldus ATCC 51756 reveals metabolic versatility in the genus Acidithiobacillus.</title>
        <authorList>
            <person name="Valdes J."/>
            <person name="Quatrini R."/>
            <person name="Hallberg K."/>
            <person name="Dopson M."/>
            <person name="Valenzuela P.D."/>
            <person name="Holmes D.S."/>
        </authorList>
    </citation>
    <scope>NUCLEOTIDE SEQUENCE [LARGE SCALE GENOMIC DNA]</scope>
    <source>
        <strain evidence="4">ATCC 51756 / DSM 8584 / KU</strain>
    </source>
</reference>
<protein>
    <submittedName>
        <fullName evidence="3">Putative monoamine oxidase</fullName>
    </submittedName>
</protein>
<dbReference type="eggNOG" id="COG1231">
    <property type="taxonomic scope" value="Bacteria"/>
</dbReference>
<evidence type="ECO:0000259" key="2">
    <source>
        <dbReference type="Pfam" id="PF01593"/>
    </source>
</evidence>
<proteinExistence type="inferred from homology"/>
<dbReference type="EMBL" id="CP005986">
    <property type="protein sequence ID" value="AIA54755.1"/>
    <property type="molecule type" value="Genomic_DNA"/>
</dbReference>
<organism evidence="3 4">
    <name type="scientific">Acidithiobacillus caldus (strain ATCC 51756 / DSM 8584 / KU)</name>
    <dbReference type="NCBI Taxonomy" id="637389"/>
    <lineage>
        <taxon>Bacteria</taxon>
        <taxon>Pseudomonadati</taxon>
        <taxon>Pseudomonadota</taxon>
        <taxon>Acidithiobacillia</taxon>
        <taxon>Acidithiobacillales</taxon>
        <taxon>Acidithiobacillaceae</taxon>
        <taxon>Acidithiobacillus</taxon>
    </lineage>
</organism>
<evidence type="ECO:0000256" key="1">
    <source>
        <dbReference type="ARBA" id="ARBA00005995"/>
    </source>
</evidence>
<dbReference type="PANTHER" id="PTHR43563:SF1">
    <property type="entry name" value="AMINE OXIDASE [FLAVIN-CONTAINING] B"/>
    <property type="match status" value="1"/>
</dbReference>
<evidence type="ECO:0000313" key="4">
    <source>
        <dbReference type="Proteomes" id="UP000005522"/>
    </source>
</evidence>
<dbReference type="Pfam" id="PF01593">
    <property type="entry name" value="Amino_oxidase"/>
    <property type="match status" value="1"/>
</dbReference>
<dbReference type="AlphaFoldDB" id="A0A059ZT43"/>